<dbReference type="GO" id="GO:0015035">
    <property type="term" value="F:protein-disulfide reductase activity"/>
    <property type="evidence" value="ECO:0007669"/>
    <property type="project" value="UniProtKB-UniRule"/>
</dbReference>
<evidence type="ECO:0000256" key="1">
    <source>
        <dbReference type="ARBA" id="ARBA00004429"/>
    </source>
</evidence>
<dbReference type="KEGG" id="sof:NCTC11214_04128"/>
<feature type="disulfide bond" description="Redox-active" evidence="16">
    <location>
        <begin position="127"/>
        <end position="153"/>
    </location>
</feature>
<gene>
    <name evidence="16 18" type="primary">dsbB</name>
    <name evidence="18" type="ORF">NCTC11214_04128</name>
</gene>
<evidence type="ECO:0000256" key="3">
    <source>
        <dbReference type="ARBA" id="ARBA00022448"/>
    </source>
</evidence>
<keyword evidence="3 16" id="KW-0813">Transport</keyword>
<keyword evidence="9 16" id="KW-0560">Oxidoreductase</keyword>
<dbReference type="FunFam" id="1.20.1550.10:FF:000001">
    <property type="entry name" value="Disulfide bond formation protein B"/>
    <property type="match status" value="1"/>
</dbReference>
<evidence type="ECO:0000256" key="2">
    <source>
        <dbReference type="ARBA" id="ARBA00008823"/>
    </source>
</evidence>
<evidence type="ECO:0000256" key="15">
    <source>
        <dbReference type="ARBA" id="ARBA00078587"/>
    </source>
</evidence>
<dbReference type="SUPFAM" id="SSF158442">
    <property type="entry name" value="DsbB-like"/>
    <property type="match status" value="1"/>
</dbReference>
<accession>A0A447KXI3</accession>
<dbReference type="HAMAP" id="MF_00286">
    <property type="entry name" value="DsbB"/>
    <property type="match status" value="1"/>
</dbReference>
<evidence type="ECO:0000256" key="5">
    <source>
        <dbReference type="ARBA" id="ARBA00022519"/>
    </source>
</evidence>
<proteinExistence type="inferred from homology"/>
<keyword evidence="6 16" id="KW-0812">Transmembrane</keyword>
<dbReference type="GO" id="GO:0009055">
    <property type="term" value="F:electron transfer activity"/>
    <property type="evidence" value="ECO:0007669"/>
    <property type="project" value="UniProtKB-UniRule"/>
</dbReference>
<comment type="function">
    <text evidence="16">Required for disulfide bond formation in some periplasmic proteins. Acts by oxidizing the DsbA protein.</text>
</comment>
<feature type="transmembrane region" description="Helical" evidence="17">
    <location>
        <begin position="37"/>
        <end position="56"/>
    </location>
</feature>
<dbReference type="PANTHER" id="PTHR36570:SF2">
    <property type="entry name" value="DISULFIDE BOND FORMATION PROTEIN B"/>
    <property type="match status" value="1"/>
</dbReference>
<protein>
    <recommendedName>
        <fullName evidence="14 16">Disulfide bond formation protein B</fullName>
    </recommendedName>
    <alternativeName>
        <fullName evidence="15 16">Disulfide oxidoreductase</fullName>
    </alternativeName>
</protein>
<feature type="disulfide bond" description="Redox-active" evidence="16">
    <location>
        <begin position="64"/>
        <end position="67"/>
    </location>
</feature>
<dbReference type="Pfam" id="PF02600">
    <property type="entry name" value="DsbB"/>
    <property type="match status" value="1"/>
</dbReference>
<dbReference type="AlphaFoldDB" id="A0A447KXI3"/>
<evidence type="ECO:0000256" key="8">
    <source>
        <dbReference type="ARBA" id="ARBA00022989"/>
    </source>
</evidence>
<organism evidence="18 19">
    <name type="scientific">Serratia odorifera</name>
    <dbReference type="NCBI Taxonomy" id="618"/>
    <lineage>
        <taxon>Bacteria</taxon>
        <taxon>Pseudomonadati</taxon>
        <taxon>Pseudomonadota</taxon>
        <taxon>Gammaproteobacteria</taxon>
        <taxon>Enterobacterales</taxon>
        <taxon>Yersiniaceae</taxon>
        <taxon>Serratia</taxon>
    </lineage>
</organism>
<evidence type="ECO:0000256" key="13">
    <source>
        <dbReference type="ARBA" id="ARBA00023284"/>
    </source>
</evidence>
<evidence type="ECO:0000256" key="7">
    <source>
        <dbReference type="ARBA" id="ARBA00022982"/>
    </source>
</evidence>
<evidence type="ECO:0000256" key="9">
    <source>
        <dbReference type="ARBA" id="ARBA00023002"/>
    </source>
</evidence>
<dbReference type="InterPro" id="IPR022920">
    <property type="entry name" value="Disulphide_bond_form_DsbB"/>
</dbReference>
<keyword evidence="10 16" id="KW-0472">Membrane</keyword>
<feature type="topological domain" description="Cytoplasmic" evidence="16">
    <location>
        <begin position="1"/>
        <end position="37"/>
    </location>
</feature>
<comment type="similarity">
    <text evidence="2 16">Belongs to the DsbB family.</text>
</comment>
<dbReference type="InterPro" id="IPR050183">
    <property type="entry name" value="DsbB"/>
</dbReference>
<dbReference type="InterPro" id="IPR023380">
    <property type="entry name" value="DsbB-like_sf"/>
</dbReference>
<feature type="transmembrane region" description="Helical" evidence="17">
    <location>
        <begin position="68"/>
        <end position="87"/>
    </location>
</feature>
<evidence type="ECO:0000256" key="16">
    <source>
        <dbReference type="HAMAP-Rule" id="MF_00286"/>
    </source>
</evidence>
<dbReference type="Gene3D" id="1.20.1550.10">
    <property type="entry name" value="DsbB-like"/>
    <property type="match status" value="1"/>
</dbReference>
<feature type="topological domain" description="Periplasmic" evidence="16">
    <location>
        <begin position="55"/>
        <end position="72"/>
    </location>
</feature>
<evidence type="ECO:0000256" key="6">
    <source>
        <dbReference type="ARBA" id="ARBA00022692"/>
    </source>
</evidence>
<reference evidence="18 19" key="1">
    <citation type="submission" date="2018-12" db="EMBL/GenBank/DDBJ databases">
        <authorList>
            <consortium name="Pathogen Informatics"/>
        </authorList>
    </citation>
    <scope>NUCLEOTIDE SEQUENCE [LARGE SCALE GENOMIC DNA]</scope>
    <source>
        <strain evidence="18 19">NCTC11214</strain>
    </source>
</reference>
<keyword evidence="11 16" id="KW-1015">Disulfide bond</keyword>
<evidence type="ECO:0000256" key="14">
    <source>
        <dbReference type="ARBA" id="ARBA00068851"/>
    </source>
</evidence>
<evidence type="ECO:0000256" key="17">
    <source>
        <dbReference type="SAM" id="Phobius"/>
    </source>
</evidence>
<sequence>MLAAGLNWFTLPVQLLTAWKNKDMLQFFNRCSQGRGAWLLMALTALVLELVALYFQHVMLLQPCVMCIYERCALFGILGASLVGAIAPKTPLRYAAILLWIYSAWEGVQLAWKHTMIQLHPSPFNTCDFFVSFPSWLPLDKWLPAVFHASGDCSVRQWQFLSLEMPQWLVGIFAAYLVIAVIVLIAQFVRPRRRDLFGR</sequence>
<evidence type="ECO:0000256" key="11">
    <source>
        <dbReference type="ARBA" id="ARBA00023157"/>
    </source>
</evidence>
<evidence type="ECO:0000313" key="19">
    <source>
        <dbReference type="Proteomes" id="UP000281391"/>
    </source>
</evidence>
<feature type="topological domain" description="Cytoplasmic" evidence="16">
    <location>
        <begin position="187"/>
        <end position="199"/>
    </location>
</feature>
<keyword evidence="5" id="KW-0997">Cell inner membrane</keyword>
<dbReference type="NCBIfam" id="NF002485">
    <property type="entry name" value="PRK01749.1"/>
    <property type="match status" value="1"/>
</dbReference>
<comment type="subcellular location">
    <subcellularLocation>
        <location evidence="1">Cell inner membrane</location>
        <topology evidence="1">Multi-pass membrane protein</topology>
    </subcellularLocation>
    <subcellularLocation>
        <location evidence="16">Cell membrane</location>
        <topology evidence="16">Multi-pass membrane protein</topology>
    </subcellularLocation>
</comment>
<feature type="transmembrane region" description="Helical" evidence="17">
    <location>
        <begin position="168"/>
        <end position="189"/>
    </location>
</feature>
<evidence type="ECO:0000256" key="10">
    <source>
        <dbReference type="ARBA" id="ARBA00023136"/>
    </source>
</evidence>
<dbReference type="InterPro" id="IPR003752">
    <property type="entry name" value="DiS_bond_form_DsbB/BdbC"/>
</dbReference>
<dbReference type="Proteomes" id="UP000281391">
    <property type="component" value="Chromosome"/>
</dbReference>
<dbReference type="EMBL" id="LR134117">
    <property type="protein sequence ID" value="VDZ62508.1"/>
    <property type="molecule type" value="Genomic_DNA"/>
</dbReference>
<keyword evidence="7 16" id="KW-0249">Electron transport</keyword>
<evidence type="ECO:0000256" key="4">
    <source>
        <dbReference type="ARBA" id="ARBA00022475"/>
    </source>
</evidence>
<keyword evidence="13 16" id="KW-0676">Redox-active center</keyword>
<feature type="topological domain" description="Periplasmic" evidence="16">
    <location>
        <begin position="113"/>
        <end position="167"/>
    </location>
</feature>
<dbReference type="PANTHER" id="PTHR36570">
    <property type="entry name" value="DISULFIDE BOND FORMATION PROTEIN B"/>
    <property type="match status" value="1"/>
</dbReference>
<dbReference type="GO" id="GO:0006457">
    <property type="term" value="P:protein folding"/>
    <property type="evidence" value="ECO:0007669"/>
    <property type="project" value="InterPro"/>
</dbReference>
<keyword evidence="8 16" id="KW-1133">Transmembrane helix</keyword>
<name>A0A447KXI3_SEROD</name>
<evidence type="ECO:0000256" key="12">
    <source>
        <dbReference type="ARBA" id="ARBA00023186"/>
    </source>
</evidence>
<feature type="topological domain" description="Cytoplasmic" evidence="16">
    <location>
        <begin position="89"/>
        <end position="94"/>
    </location>
</feature>
<keyword evidence="4 16" id="KW-1003">Cell membrane</keyword>
<keyword evidence="12 16" id="KW-0143">Chaperone</keyword>
<evidence type="ECO:0000313" key="18">
    <source>
        <dbReference type="EMBL" id="VDZ62508.1"/>
    </source>
</evidence>
<dbReference type="GO" id="GO:0005886">
    <property type="term" value="C:plasma membrane"/>
    <property type="evidence" value="ECO:0007669"/>
    <property type="project" value="UniProtKB-SubCell"/>
</dbReference>